<dbReference type="PANTHER" id="PTHR43798:SF33">
    <property type="entry name" value="HYDROLASE, PUTATIVE (AFU_ORTHOLOGUE AFUA_2G14860)-RELATED"/>
    <property type="match status" value="1"/>
</dbReference>
<accession>A0A7G7YRD3</accession>
<dbReference type="InterPro" id="IPR029058">
    <property type="entry name" value="AB_hydrolase_fold"/>
</dbReference>
<dbReference type="EMBL" id="CP046883">
    <property type="protein sequence ID" value="QNH97053.1"/>
    <property type="molecule type" value="Genomic_DNA"/>
</dbReference>
<proteinExistence type="predicted"/>
<keyword evidence="2" id="KW-1185">Reference proteome</keyword>
<dbReference type="PANTHER" id="PTHR43798">
    <property type="entry name" value="MONOACYLGLYCEROL LIPASE"/>
    <property type="match status" value="1"/>
</dbReference>
<organism evidence="1 2">
    <name type="scientific">Corynebacterium anserum</name>
    <dbReference type="NCBI Taxonomy" id="2684406"/>
    <lineage>
        <taxon>Bacteria</taxon>
        <taxon>Bacillati</taxon>
        <taxon>Actinomycetota</taxon>
        <taxon>Actinomycetes</taxon>
        <taxon>Mycobacteriales</taxon>
        <taxon>Corynebacteriaceae</taxon>
        <taxon>Corynebacterium</taxon>
    </lineage>
</organism>
<dbReference type="Gene3D" id="3.40.50.1820">
    <property type="entry name" value="alpha/beta hydrolase"/>
    <property type="match status" value="1"/>
</dbReference>
<dbReference type="KEGG" id="cans:GP473_08655"/>
<dbReference type="Proteomes" id="UP000515275">
    <property type="component" value="Chromosome"/>
</dbReference>
<gene>
    <name evidence="1" type="ORF">GP473_08655</name>
</gene>
<sequence>MHSRGVRIFAKVQGPRNAPLVLLIHGFGGGSFDFELLMEELADKPLRVAAVDLRGYGKSDKTPRGYDLTTAASDMAGVIRGLGYTDALVVGHGYGGLVGWTLASHEPERVRGVVTLSSAHPLVQLSFIRRNPVMNWHRTRRIVSAQLPRLPESRLVKHDAALAERIFRQSCAPGFRDTQAYKDHARRRRDAIQVDKVAHLASEYQRWLFRMHWRVEGLLFERTFPKQIAAPVLAIEGSMDPGYVSKVTQRSIARSSSPHSRAVLLYGVGHYPHVEDAPAVARILLEWMSSAPALNQKGFE</sequence>
<dbReference type="GO" id="GO:0016020">
    <property type="term" value="C:membrane"/>
    <property type="evidence" value="ECO:0007669"/>
    <property type="project" value="TreeGrafter"/>
</dbReference>
<name>A0A7G7YRD3_9CORY</name>
<dbReference type="InterPro" id="IPR000639">
    <property type="entry name" value="Epox_hydrolase-like"/>
</dbReference>
<dbReference type="Pfam" id="PF00561">
    <property type="entry name" value="Abhydrolase_1"/>
    <property type="match status" value="1"/>
</dbReference>
<dbReference type="GO" id="GO:0046464">
    <property type="term" value="P:acylglycerol catabolic process"/>
    <property type="evidence" value="ECO:0007669"/>
    <property type="project" value="TreeGrafter"/>
</dbReference>
<dbReference type="PRINTS" id="PR00412">
    <property type="entry name" value="EPOXHYDRLASE"/>
</dbReference>
<protein>
    <submittedName>
        <fullName evidence="1">Alpha/beta fold hydrolase</fullName>
    </submittedName>
</protein>
<dbReference type="PRINTS" id="PR00111">
    <property type="entry name" value="ABHYDROLASE"/>
</dbReference>
<dbReference type="InterPro" id="IPR000073">
    <property type="entry name" value="AB_hydrolase_1"/>
</dbReference>
<dbReference type="InterPro" id="IPR050266">
    <property type="entry name" value="AB_hydrolase_sf"/>
</dbReference>
<dbReference type="AlphaFoldDB" id="A0A7G7YRD3"/>
<dbReference type="SUPFAM" id="SSF53474">
    <property type="entry name" value="alpha/beta-Hydrolases"/>
    <property type="match status" value="1"/>
</dbReference>
<reference evidence="1 2" key="1">
    <citation type="submission" date="2019-12" db="EMBL/GenBank/DDBJ databases">
        <title>Corynebacterium sp. nov., isolated from feces of the Anser Albifrons in China.</title>
        <authorList>
            <person name="Liu Q."/>
        </authorList>
    </citation>
    <scope>NUCLEOTIDE SEQUENCE [LARGE SCALE GENOMIC DNA]</scope>
    <source>
        <strain evidence="1 2">23H37-10</strain>
    </source>
</reference>
<dbReference type="GO" id="GO:0047372">
    <property type="term" value="F:monoacylglycerol lipase activity"/>
    <property type="evidence" value="ECO:0007669"/>
    <property type="project" value="TreeGrafter"/>
</dbReference>
<evidence type="ECO:0000313" key="1">
    <source>
        <dbReference type="EMBL" id="QNH97053.1"/>
    </source>
</evidence>
<keyword evidence="1" id="KW-0378">Hydrolase</keyword>
<evidence type="ECO:0000313" key="2">
    <source>
        <dbReference type="Proteomes" id="UP000515275"/>
    </source>
</evidence>